<organism evidence="2 3">
    <name type="scientific">Lactuca saligna</name>
    <name type="common">Willowleaf lettuce</name>
    <dbReference type="NCBI Taxonomy" id="75948"/>
    <lineage>
        <taxon>Eukaryota</taxon>
        <taxon>Viridiplantae</taxon>
        <taxon>Streptophyta</taxon>
        <taxon>Embryophyta</taxon>
        <taxon>Tracheophyta</taxon>
        <taxon>Spermatophyta</taxon>
        <taxon>Magnoliopsida</taxon>
        <taxon>eudicotyledons</taxon>
        <taxon>Gunneridae</taxon>
        <taxon>Pentapetalae</taxon>
        <taxon>asterids</taxon>
        <taxon>campanulids</taxon>
        <taxon>Asterales</taxon>
        <taxon>Asteraceae</taxon>
        <taxon>Cichorioideae</taxon>
        <taxon>Cichorieae</taxon>
        <taxon>Lactucinae</taxon>
        <taxon>Lactuca</taxon>
    </lineage>
</organism>
<feature type="region of interest" description="Disordered" evidence="1">
    <location>
        <begin position="151"/>
        <end position="191"/>
    </location>
</feature>
<dbReference type="AlphaFoldDB" id="A0AA35YTW3"/>
<gene>
    <name evidence="2" type="ORF">LSALG_LOCUS19610</name>
</gene>
<dbReference type="EMBL" id="OX465080">
    <property type="protein sequence ID" value="CAI9279832.1"/>
    <property type="molecule type" value="Genomic_DNA"/>
</dbReference>
<reference evidence="2" key="1">
    <citation type="submission" date="2023-04" db="EMBL/GenBank/DDBJ databases">
        <authorList>
            <person name="Vijverberg K."/>
            <person name="Xiong W."/>
            <person name="Schranz E."/>
        </authorList>
    </citation>
    <scope>NUCLEOTIDE SEQUENCE</scope>
</reference>
<sequence length="191" mass="21888">MNKAVEASASVKLQEVHDCLKTDHEAFQISISSKITKLQEELAMERKISDSLAIKIEKIKVLDVKLKASEKKGLHDHNYREKTSCCEIHDSLRYASQEGECSEVRIYSETSGEGVSRKDEPKALAKPIVKKESEPKGKEKVFVEEPIVDNCDEEELDEDELKRRKDHEAELDEHQRIIREAKEKQKAENEA</sequence>
<evidence type="ECO:0000256" key="1">
    <source>
        <dbReference type="SAM" id="MobiDB-lite"/>
    </source>
</evidence>
<evidence type="ECO:0000313" key="3">
    <source>
        <dbReference type="Proteomes" id="UP001177003"/>
    </source>
</evidence>
<protein>
    <submittedName>
        <fullName evidence="2">Uncharacterized protein</fullName>
    </submittedName>
</protein>
<proteinExistence type="predicted"/>
<dbReference type="Proteomes" id="UP001177003">
    <property type="component" value="Chromosome 4"/>
</dbReference>
<accession>A0AA35YTW3</accession>
<name>A0AA35YTW3_LACSI</name>
<feature type="compositionally biased region" description="Basic and acidic residues" evidence="1">
    <location>
        <begin position="160"/>
        <end position="191"/>
    </location>
</feature>
<evidence type="ECO:0000313" key="2">
    <source>
        <dbReference type="EMBL" id="CAI9279832.1"/>
    </source>
</evidence>
<keyword evidence="3" id="KW-1185">Reference proteome</keyword>